<dbReference type="KEGG" id="ssck:SPSK_07795"/>
<evidence type="ECO:0000259" key="4">
    <source>
        <dbReference type="PROSITE" id="PS50102"/>
    </source>
</evidence>
<dbReference type="OrthoDB" id="266020at2759"/>
<dbReference type="GO" id="GO:0003723">
    <property type="term" value="F:RNA binding"/>
    <property type="evidence" value="ECO:0007669"/>
    <property type="project" value="UniProtKB-UniRule"/>
</dbReference>
<accession>A0A0F2MGB5</accession>
<comment type="caution">
    <text evidence="5">The sequence shown here is derived from an EMBL/GenBank/DDBJ whole genome shotgun (WGS) entry which is preliminary data.</text>
</comment>
<dbReference type="GeneID" id="27669727"/>
<dbReference type="InterPro" id="IPR035979">
    <property type="entry name" value="RBD_domain_sf"/>
</dbReference>
<dbReference type="CDD" id="cd12247">
    <property type="entry name" value="RRM2_U1A_like"/>
    <property type="match status" value="1"/>
</dbReference>
<dbReference type="Pfam" id="PF00076">
    <property type="entry name" value="RRM_1"/>
    <property type="match status" value="2"/>
</dbReference>
<evidence type="ECO:0000313" key="6">
    <source>
        <dbReference type="Proteomes" id="UP000033710"/>
    </source>
</evidence>
<feature type="domain" description="RRM" evidence="4">
    <location>
        <begin position="40"/>
        <end position="119"/>
    </location>
</feature>
<dbReference type="InterPro" id="IPR012677">
    <property type="entry name" value="Nucleotide-bd_a/b_plait_sf"/>
</dbReference>
<evidence type="ECO:0000256" key="3">
    <source>
        <dbReference type="SAM" id="MobiDB-lite"/>
    </source>
</evidence>
<dbReference type="FunFam" id="3.30.70.330:FF:000029">
    <property type="entry name" value="U2 small nuclear ribonucleoprotein B"/>
    <property type="match status" value="1"/>
</dbReference>
<dbReference type="PANTHER" id="PTHR10501">
    <property type="entry name" value="U1 SMALL NUCLEAR RIBONUCLEOPROTEIN A/U2 SMALL NUCLEAR RIBONUCLEOPROTEIN B"/>
    <property type="match status" value="1"/>
</dbReference>
<dbReference type="RefSeq" id="XP_016590571.1">
    <property type="nucleotide sequence ID" value="XM_016734450.1"/>
</dbReference>
<gene>
    <name evidence="5" type="ORF">SPSK_07795</name>
</gene>
<evidence type="ECO:0000256" key="2">
    <source>
        <dbReference type="PROSITE-ProRule" id="PRU00176"/>
    </source>
</evidence>
<proteinExistence type="predicted"/>
<dbReference type="SUPFAM" id="SSF54928">
    <property type="entry name" value="RNA-binding domain, RBD"/>
    <property type="match status" value="1"/>
</dbReference>
<dbReference type="EMBL" id="AXCR01000004">
    <property type="protein sequence ID" value="KJR87895.1"/>
    <property type="molecule type" value="Genomic_DNA"/>
</dbReference>
<evidence type="ECO:0000256" key="1">
    <source>
        <dbReference type="ARBA" id="ARBA00022884"/>
    </source>
</evidence>
<reference evidence="5 6" key="1">
    <citation type="journal article" date="2014" name="BMC Genomics">
        <title>Comparative genomics of the major fungal agents of human and animal Sporotrichosis: Sporothrix schenckii and Sporothrix brasiliensis.</title>
        <authorList>
            <person name="Teixeira M.M."/>
            <person name="de Almeida L.G."/>
            <person name="Kubitschek-Barreira P."/>
            <person name="Alves F.L."/>
            <person name="Kioshima E.S."/>
            <person name="Abadio A.K."/>
            <person name="Fernandes L."/>
            <person name="Derengowski L.S."/>
            <person name="Ferreira K.S."/>
            <person name="Souza R.C."/>
            <person name="Ruiz J.C."/>
            <person name="de Andrade N.C."/>
            <person name="Paes H.C."/>
            <person name="Nicola A.M."/>
            <person name="Albuquerque P."/>
            <person name="Gerber A.L."/>
            <person name="Martins V.P."/>
            <person name="Peconick L.D."/>
            <person name="Neto A.V."/>
            <person name="Chaucanez C.B."/>
            <person name="Silva P.A."/>
            <person name="Cunha O.L."/>
            <person name="de Oliveira F.F."/>
            <person name="dos Santos T.C."/>
            <person name="Barros A.L."/>
            <person name="Soares M.A."/>
            <person name="de Oliveira L.M."/>
            <person name="Marini M.M."/>
            <person name="Villalobos-Duno H."/>
            <person name="Cunha M.M."/>
            <person name="de Hoog S."/>
            <person name="da Silveira J.F."/>
            <person name="Henrissat B."/>
            <person name="Nino-Vega G.A."/>
            <person name="Cisalpino P.S."/>
            <person name="Mora-Montes H.M."/>
            <person name="Almeida S.R."/>
            <person name="Stajich J.E."/>
            <person name="Lopes-Bezerra L.M."/>
            <person name="Vasconcelos A.T."/>
            <person name="Felipe M.S."/>
        </authorList>
    </citation>
    <scope>NUCLEOTIDE SEQUENCE [LARGE SCALE GENOMIC DNA]</scope>
    <source>
        <strain evidence="5 6">1099-18</strain>
    </source>
</reference>
<evidence type="ECO:0000313" key="5">
    <source>
        <dbReference type="EMBL" id="KJR87895.1"/>
    </source>
</evidence>
<dbReference type="InterPro" id="IPR000504">
    <property type="entry name" value="RRM_dom"/>
</dbReference>
<dbReference type="Proteomes" id="UP000033710">
    <property type="component" value="Unassembled WGS sequence"/>
</dbReference>
<sequence length="274" mass="29917">MSSDAPVATVPTASPGCHNEVPKASFVIEPCWLTCTVPLPRVYVRNLEERIKPEPLRDALEVIFSEFGTVIDIVAKTNLRAKGQAFIAFDNPESAKRAVEEAQGFVLFGKPMVLAIARMRSDATVQQTGTPEELEAHKRHRVAERDKKLALETAEAQKRQLLRPQADALGGAALGGAAAPAAPAQIPDEYLPPNKTLFVQHLPRDIDSDRLTEIFSRFEGFREVRLVPGRGLAFVEYEAEQGAIAAKTSTAGMLLGEDSDEGGKKSIKVTYQRQ</sequence>
<name>A0A0F2MGB5_SPOSC</name>
<dbReference type="AlphaFoldDB" id="A0A0F2MGB5"/>
<dbReference type="VEuPathDB" id="FungiDB:SPSK_07795"/>
<dbReference type="SMART" id="SM00360">
    <property type="entry name" value="RRM"/>
    <property type="match status" value="2"/>
</dbReference>
<protein>
    <recommendedName>
        <fullName evidence="4">RRM domain-containing protein</fullName>
    </recommendedName>
</protein>
<keyword evidence="1 2" id="KW-0694">RNA-binding</keyword>
<dbReference type="Gene3D" id="3.30.70.330">
    <property type="match status" value="2"/>
</dbReference>
<reference evidence="5 6" key="2">
    <citation type="journal article" date="2015" name="Eukaryot. Cell">
        <title>Asexual propagation of a virulent clone complex in a human and feline outbreak of sporotrichosis.</title>
        <authorList>
            <person name="Teixeira Mde M."/>
            <person name="Rodrigues A.M."/>
            <person name="Tsui C.K."/>
            <person name="de Almeida L.G."/>
            <person name="Van Diepeningen A.D."/>
            <person name="van den Ende B.G."/>
            <person name="Fernandes G.F."/>
            <person name="Kano R."/>
            <person name="Hamelin R.C."/>
            <person name="Lopes-Bezerra L.M."/>
            <person name="Vasconcelos A.T."/>
            <person name="de Hoog S."/>
            <person name="de Camargo Z.P."/>
            <person name="Felipe M.S."/>
        </authorList>
    </citation>
    <scope>NUCLEOTIDE SEQUENCE [LARGE SCALE GENOMIC DNA]</scope>
    <source>
        <strain evidence="5 6">1099-18</strain>
    </source>
</reference>
<dbReference type="PROSITE" id="PS50102">
    <property type="entry name" value="RRM"/>
    <property type="match status" value="2"/>
</dbReference>
<feature type="domain" description="RRM" evidence="4">
    <location>
        <begin position="195"/>
        <end position="274"/>
    </location>
</feature>
<feature type="region of interest" description="Disordered" evidence="3">
    <location>
        <begin position="255"/>
        <end position="274"/>
    </location>
</feature>
<organism evidence="5 6">
    <name type="scientific">Sporothrix schenckii 1099-18</name>
    <dbReference type="NCBI Taxonomy" id="1397361"/>
    <lineage>
        <taxon>Eukaryota</taxon>
        <taxon>Fungi</taxon>
        <taxon>Dikarya</taxon>
        <taxon>Ascomycota</taxon>
        <taxon>Pezizomycotina</taxon>
        <taxon>Sordariomycetes</taxon>
        <taxon>Sordariomycetidae</taxon>
        <taxon>Ophiostomatales</taxon>
        <taxon>Ophiostomataceae</taxon>
        <taxon>Sporothrix</taxon>
    </lineage>
</organism>